<gene>
    <name evidence="5" type="primary">Aste57867_13397</name>
    <name evidence="4" type="ORF">As57867_013347</name>
    <name evidence="5" type="ORF">ASTE57867_13397</name>
</gene>
<dbReference type="EMBL" id="VJMH01005449">
    <property type="protein sequence ID" value="KAF0695800.1"/>
    <property type="molecule type" value="Genomic_DNA"/>
</dbReference>
<keyword evidence="2" id="KW-0446">Lipid-binding</keyword>
<dbReference type="InterPro" id="IPR014352">
    <property type="entry name" value="FERM/acyl-CoA-bd_prot_sf"/>
</dbReference>
<dbReference type="InterPro" id="IPR035984">
    <property type="entry name" value="Acyl-CoA-binding_sf"/>
</dbReference>
<dbReference type="InterPro" id="IPR000582">
    <property type="entry name" value="Acyl-CoA-binding_protein"/>
</dbReference>
<dbReference type="GO" id="GO:0000062">
    <property type="term" value="F:fatty-acyl-CoA binding"/>
    <property type="evidence" value="ECO:0007669"/>
    <property type="project" value="InterPro"/>
</dbReference>
<dbReference type="SUPFAM" id="SSF47027">
    <property type="entry name" value="Acyl-CoA binding protein"/>
    <property type="match status" value="1"/>
</dbReference>
<dbReference type="EMBL" id="CAADRA010005470">
    <property type="protein sequence ID" value="VFT90236.1"/>
    <property type="molecule type" value="Genomic_DNA"/>
</dbReference>
<comment type="similarity">
    <text evidence="1">Belongs to the ACBP family.</text>
</comment>
<evidence type="ECO:0000313" key="4">
    <source>
        <dbReference type="EMBL" id="KAF0695800.1"/>
    </source>
</evidence>
<protein>
    <submittedName>
        <fullName evidence="5">Aste57867_13397 protein</fullName>
    </submittedName>
</protein>
<dbReference type="InterPro" id="IPR022408">
    <property type="entry name" value="Acyl-CoA-binding_prot_CS"/>
</dbReference>
<dbReference type="Pfam" id="PF00887">
    <property type="entry name" value="ACBP"/>
    <property type="match status" value="1"/>
</dbReference>
<organism evidence="5 6">
    <name type="scientific">Aphanomyces stellatus</name>
    <dbReference type="NCBI Taxonomy" id="120398"/>
    <lineage>
        <taxon>Eukaryota</taxon>
        <taxon>Sar</taxon>
        <taxon>Stramenopiles</taxon>
        <taxon>Oomycota</taxon>
        <taxon>Saprolegniomycetes</taxon>
        <taxon>Saprolegniales</taxon>
        <taxon>Verrucalvaceae</taxon>
        <taxon>Aphanomyces</taxon>
    </lineage>
</organism>
<evidence type="ECO:0000259" key="3">
    <source>
        <dbReference type="PROSITE" id="PS51228"/>
    </source>
</evidence>
<reference evidence="5 6" key="1">
    <citation type="submission" date="2019-03" db="EMBL/GenBank/DDBJ databases">
        <authorList>
            <person name="Gaulin E."/>
            <person name="Dumas B."/>
        </authorList>
    </citation>
    <scope>NUCLEOTIDE SEQUENCE [LARGE SCALE GENOMIC DNA]</scope>
    <source>
        <strain evidence="5">CBS 568.67</strain>
    </source>
</reference>
<dbReference type="Proteomes" id="UP000332933">
    <property type="component" value="Unassembled WGS sequence"/>
</dbReference>
<sequence>MTAAKAFEEVVAEQLSGWTPATAPSNADKLKLYALFKQGTAGDNKTSRPGVFDIAGRAKWDAWTAAKGMTKKAAQEAYVKEITRQKNVYKSKL</sequence>
<proteinExistence type="inferred from homology"/>
<dbReference type="PANTHER" id="PTHR23310:SF62">
    <property type="entry name" value="ACYL-COA BINDING PROTEIN 1, ISOFORM A"/>
    <property type="match status" value="1"/>
</dbReference>
<dbReference type="PRINTS" id="PR00689">
    <property type="entry name" value="ACOABINDINGP"/>
</dbReference>
<dbReference type="PROSITE" id="PS00880">
    <property type="entry name" value="ACB_1"/>
    <property type="match status" value="1"/>
</dbReference>
<evidence type="ECO:0000313" key="6">
    <source>
        <dbReference type="Proteomes" id="UP000332933"/>
    </source>
</evidence>
<dbReference type="OrthoDB" id="346910at2759"/>
<evidence type="ECO:0000256" key="1">
    <source>
        <dbReference type="ARBA" id="ARBA00005567"/>
    </source>
</evidence>
<dbReference type="PANTHER" id="PTHR23310">
    <property type="entry name" value="ACYL-COA-BINDING PROTEIN, ACBP"/>
    <property type="match status" value="1"/>
</dbReference>
<dbReference type="GO" id="GO:0006631">
    <property type="term" value="P:fatty acid metabolic process"/>
    <property type="evidence" value="ECO:0007669"/>
    <property type="project" value="TreeGrafter"/>
</dbReference>
<evidence type="ECO:0000313" key="5">
    <source>
        <dbReference type="EMBL" id="VFT90236.1"/>
    </source>
</evidence>
<accession>A0A485KY14</accession>
<name>A0A485KY14_9STRA</name>
<keyword evidence="6" id="KW-1185">Reference proteome</keyword>
<dbReference type="Gene3D" id="1.20.80.10">
    <property type="match status" value="1"/>
</dbReference>
<dbReference type="AlphaFoldDB" id="A0A485KY14"/>
<feature type="domain" description="ACB" evidence="3">
    <location>
        <begin position="1"/>
        <end position="91"/>
    </location>
</feature>
<evidence type="ECO:0000256" key="2">
    <source>
        <dbReference type="ARBA" id="ARBA00023121"/>
    </source>
</evidence>
<reference evidence="4" key="2">
    <citation type="submission" date="2019-06" db="EMBL/GenBank/DDBJ databases">
        <title>Genomics analysis of Aphanomyces spp. identifies a new class of oomycete effector associated with host adaptation.</title>
        <authorList>
            <person name="Gaulin E."/>
        </authorList>
    </citation>
    <scope>NUCLEOTIDE SEQUENCE</scope>
    <source>
        <strain evidence="4">CBS 578.67</strain>
    </source>
</reference>
<dbReference type="PROSITE" id="PS51228">
    <property type="entry name" value="ACB_2"/>
    <property type="match status" value="1"/>
</dbReference>